<keyword evidence="3" id="KW-1185">Reference proteome</keyword>
<keyword evidence="1" id="KW-0472">Membrane</keyword>
<evidence type="ECO:0000313" key="3">
    <source>
        <dbReference type="Proteomes" id="UP000785679"/>
    </source>
</evidence>
<feature type="transmembrane region" description="Helical" evidence="1">
    <location>
        <begin position="38"/>
        <end position="56"/>
    </location>
</feature>
<reference evidence="2" key="1">
    <citation type="submission" date="2019-06" db="EMBL/GenBank/DDBJ databases">
        <authorList>
            <person name="Zheng W."/>
        </authorList>
    </citation>
    <scope>NUCLEOTIDE SEQUENCE</scope>
    <source>
        <strain evidence="2">QDHG01</strain>
    </source>
</reference>
<protein>
    <recommendedName>
        <fullName evidence="4">Transmembrane protein</fullName>
    </recommendedName>
</protein>
<proteinExistence type="predicted"/>
<dbReference type="Proteomes" id="UP000785679">
    <property type="component" value="Unassembled WGS sequence"/>
</dbReference>
<gene>
    <name evidence="2" type="ORF">FGO68_gene11628</name>
</gene>
<dbReference type="EMBL" id="RRYP01031603">
    <property type="protein sequence ID" value="TNV70927.1"/>
    <property type="molecule type" value="Genomic_DNA"/>
</dbReference>
<keyword evidence="1" id="KW-0812">Transmembrane</keyword>
<evidence type="ECO:0000313" key="2">
    <source>
        <dbReference type="EMBL" id="TNV70927.1"/>
    </source>
</evidence>
<feature type="transmembrane region" description="Helical" evidence="1">
    <location>
        <begin position="12"/>
        <end position="32"/>
    </location>
</feature>
<name>A0A8J8N9N1_HALGN</name>
<evidence type="ECO:0008006" key="4">
    <source>
        <dbReference type="Google" id="ProtNLM"/>
    </source>
</evidence>
<keyword evidence="1" id="KW-1133">Transmembrane helix</keyword>
<comment type="caution">
    <text evidence="2">The sequence shown here is derived from an EMBL/GenBank/DDBJ whole genome shotgun (WGS) entry which is preliminary data.</text>
</comment>
<organism evidence="2 3">
    <name type="scientific">Halteria grandinella</name>
    <dbReference type="NCBI Taxonomy" id="5974"/>
    <lineage>
        <taxon>Eukaryota</taxon>
        <taxon>Sar</taxon>
        <taxon>Alveolata</taxon>
        <taxon>Ciliophora</taxon>
        <taxon>Intramacronucleata</taxon>
        <taxon>Spirotrichea</taxon>
        <taxon>Stichotrichia</taxon>
        <taxon>Sporadotrichida</taxon>
        <taxon>Halteriidae</taxon>
        <taxon>Halteria</taxon>
    </lineage>
</organism>
<sequence>MSSFSYWLIEQLFLYFFHDVGFSLLSYVVPFTEIFSKQLYIIALIYVNMLNLLPCIQTNYRLKIDHKQQQKQQKLFLTQMLQLFVKQSTNFQAGSFYLTHEKYQLQSKSYCFNSLSDCSCFT</sequence>
<evidence type="ECO:0000256" key="1">
    <source>
        <dbReference type="SAM" id="Phobius"/>
    </source>
</evidence>
<accession>A0A8J8N9N1</accession>
<dbReference type="AlphaFoldDB" id="A0A8J8N9N1"/>